<protein>
    <submittedName>
        <fullName evidence="6">JHE-like carboxylesterase 2</fullName>
    </submittedName>
</protein>
<name>A0A3R7QAP7_PENVA</name>
<dbReference type="Gene3D" id="3.40.50.1820">
    <property type="entry name" value="alpha/beta hydrolase"/>
    <property type="match status" value="1"/>
</dbReference>
<evidence type="ECO:0000256" key="1">
    <source>
        <dbReference type="ARBA" id="ARBA00005964"/>
    </source>
</evidence>
<organism evidence="6 7">
    <name type="scientific">Penaeus vannamei</name>
    <name type="common">Whiteleg shrimp</name>
    <name type="synonym">Litopenaeus vannamei</name>
    <dbReference type="NCBI Taxonomy" id="6689"/>
    <lineage>
        <taxon>Eukaryota</taxon>
        <taxon>Metazoa</taxon>
        <taxon>Ecdysozoa</taxon>
        <taxon>Arthropoda</taxon>
        <taxon>Crustacea</taxon>
        <taxon>Multicrustacea</taxon>
        <taxon>Malacostraca</taxon>
        <taxon>Eumalacostraca</taxon>
        <taxon>Eucarida</taxon>
        <taxon>Decapoda</taxon>
        <taxon>Dendrobranchiata</taxon>
        <taxon>Penaeoidea</taxon>
        <taxon>Penaeidae</taxon>
        <taxon>Penaeus</taxon>
    </lineage>
</organism>
<comment type="similarity">
    <text evidence="1">Belongs to the type-B carboxylesterase/lipase family.</text>
</comment>
<dbReference type="PANTHER" id="PTHR43142:SF1">
    <property type="entry name" value="CARBOXYLIC ESTER HYDROLASE"/>
    <property type="match status" value="1"/>
</dbReference>
<feature type="domain" description="Carboxylesterase type B" evidence="5">
    <location>
        <begin position="9"/>
        <end position="194"/>
    </location>
</feature>
<dbReference type="OrthoDB" id="6370620at2759"/>
<dbReference type="InterPro" id="IPR029058">
    <property type="entry name" value="AB_hydrolase_fold"/>
</dbReference>
<sequence>MAYNLDKASADDLVQNFSVSGPLSLTFEGWEEDPEYLARRAFHHYLGPIELTEEKRDPIIRLYSDRLFDMCHMDAVGQHLRTSQKQVFTYKLQHRGEHQYVSTYFPSVPDWVKNYVTHADDLQYLFNQEEYNMTLQRDEDLFVSRIMVELWTNFAAKGHPTPDLSLGFKWAPTLSSSNSYLAITSSPFMKTFQECRIHKFWKNMPTKTNQRLYPDRFEPLL</sequence>
<reference evidence="6 7" key="1">
    <citation type="submission" date="2018-04" db="EMBL/GenBank/DDBJ databases">
        <authorList>
            <person name="Zhang X."/>
            <person name="Yuan J."/>
            <person name="Li F."/>
            <person name="Xiang J."/>
        </authorList>
    </citation>
    <scope>NUCLEOTIDE SEQUENCE [LARGE SCALE GENOMIC DNA]</scope>
    <source>
        <tissue evidence="6">Muscle</tissue>
    </source>
</reference>
<evidence type="ECO:0000313" key="7">
    <source>
        <dbReference type="Proteomes" id="UP000283509"/>
    </source>
</evidence>
<dbReference type="SUPFAM" id="SSF53474">
    <property type="entry name" value="alpha/beta-Hydrolases"/>
    <property type="match status" value="1"/>
</dbReference>
<gene>
    <name evidence="6" type="ORF">C7M84_008548</name>
</gene>
<proteinExistence type="inferred from homology"/>
<dbReference type="PANTHER" id="PTHR43142">
    <property type="entry name" value="CARBOXYLIC ESTER HYDROLASE"/>
    <property type="match status" value="1"/>
</dbReference>
<keyword evidence="7" id="KW-1185">Reference proteome</keyword>
<comment type="caution">
    <text evidence="6">The sequence shown here is derived from an EMBL/GenBank/DDBJ whole genome shotgun (WGS) entry which is preliminary data.</text>
</comment>
<dbReference type="InterPro" id="IPR002018">
    <property type="entry name" value="CarbesteraseB"/>
</dbReference>
<evidence type="ECO:0000259" key="5">
    <source>
        <dbReference type="Pfam" id="PF00135"/>
    </source>
</evidence>
<evidence type="ECO:0000313" key="6">
    <source>
        <dbReference type="EMBL" id="ROT73043.1"/>
    </source>
</evidence>
<evidence type="ECO:0000256" key="3">
    <source>
        <dbReference type="ARBA" id="ARBA00022801"/>
    </source>
</evidence>
<evidence type="ECO:0000256" key="2">
    <source>
        <dbReference type="ARBA" id="ARBA00022487"/>
    </source>
</evidence>
<dbReference type="Proteomes" id="UP000283509">
    <property type="component" value="Unassembled WGS sequence"/>
</dbReference>
<reference evidence="6 7" key="2">
    <citation type="submission" date="2019-01" db="EMBL/GenBank/DDBJ databases">
        <title>The decoding of complex shrimp genome reveals the adaptation for benthos swimmer, frequently molting mechanism and breeding impact on genome.</title>
        <authorList>
            <person name="Sun Y."/>
            <person name="Gao Y."/>
            <person name="Yu Y."/>
        </authorList>
    </citation>
    <scope>NUCLEOTIDE SEQUENCE [LARGE SCALE GENOMIC DNA]</scope>
    <source>
        <tissue evidence="6">Muscle</tissue>
    </source>
</reference>
<evidence type="ECO:0000256" key="4">
    <source>
        <dbReference type="ARBA" id="ARBA00023180"/>
    </source>
</evidence>
<dbReference type="EMBL" id="QCYY01002078">
    <property type="protein sequence ID" value="ROT73043.1"/>
    <property type="molecule type" value="Genomic_DNA"/>
</dbReference>
<accession>A0A3R7QAP7</accession>
<dbReference type="AlphaFoldDB" id="A0A3R7QAP7"/>
<keyword evidence="4" id="KW-0325">Glycoprotein</keyword>
<dbReference type="Pfam" id="PF00135">
    <property type="entry name" value="COesterase"/>
    <property type="match status" value="1"/>
</dbReference>
<keyword evidence="2" id="KW-0719">Serine esterase</keyword>
<keyword evidence="3" id="KW-0378">Hydrolase</keyword>
<dbReference type="GO" id="GO:0052689">
    <property type="term" value="F:carboxylic ester hydrolase activity"/>
    <property type="evidence" value="ECO:0007669"/>
    <property type="project" value="UniProtKB-KW"/>
</dbReference>